<dbReference type="EC" id="2.7.1.-" evidence="11"/>
<evidence type="ECO:0000256" key="9">
    <source>
        <dbReference type="ARBA" id="ARBA00044613"/>
    </source>
</evidence>
<gene>
    <name evidence="15" type="ORF">VZT92_006584</name>
</gene>
<evidence type="ECO:0000256" key="2">
    <source>
        <dbReference type="ARBA" id="ARBA00005028"/>
    </source>
</evidence>
<dbReference type="InterPro" id="IPR001312">
    <property type="entry name" value="Hexokinase"/>
</dbReference>
<evidence type="ECO:0000256" key="6">
    <source>
        <dbReference type="ARBA" id="ARBA00022777"/>
    </source>
</evidence>
<evidence type="ECO:0000256" key="5">
    <source>
        <dbReference type="ARBA" id="ARBA00022741"/>
    </source>
</evidence>
<evidence type="ECO:0000256" key="3">
    <source>
        <dbReference type="ARBA" id="ARBA00009225"/>
    </source>
</evidence>
<comment type="catalytic activity">
    <reaction evidence="10">
        <text>D-glucose + ATP = D-glucose 6-phosphate + ADP + H(+)</text>
        <dbReference type="Rhea" id="RHEA:17825"/>
        <dbReference type="ChEBI" id="CHEBI:4167"/>
        <dbReference type="ChEBI" id="CHEBI:15378"/>
        <dbReference type="ChEBI" id="CHEBI:30616"/>
        <dbReference type="ChEBI" id="CHEBI:61548"/>
        <dbReference type="ChEBI" id="CHEBI:456216"/>
        <dbReference type="EC" id="2.7.1.1"/>
    </reaction>
    <physiologicalReaction direction="left-to-right" evidence="10">
        <dbReference type="Rhea" id="RHEA:17826"/>
    </physiologicalReaction>
</comment>
<organism evidence="15 16">
    <name type="scientific">Zoarces viviparus</name>
    <name type="common">Viviparous eelpout</name>
    <name type="synonym">Blennius viviparus</name>
    <dbReference type="NCBI Taxonomy" id="48416"/>
    <lineage>
        <taxon>Eukaryota</taxon>
        <taxon>Metazoa</taxon>
        <taxon>Chordata</taxon>
        <taxon>Craniata</taxon>
        <taxon>Vertebrata</taxon>
        <taxon>Euteleostomi</taxon>
        <taxon>Actinopterygii</taxon>
        <taxon>Neopterygii</taxon>
        <taxon>Teleostei</taxon>
        <taxon>Neoteleostei</taxon>
        <taxon>Acanthomorphata</taxon>
        <taxon>Eupercaria</taxon>
        <taxon>Perciformes</taxon>
        <taxon>Cottioidei</taxon>
        <taxon>Zoarcales</taxon>
        <taxon>Zoarcidae</taxon>
        <taxon>Zoarcinae</taxon>
        <taxon>Zoarces</taxon>
    </lineage>
</organism>
<evidence type="ECO:0000256" key="12">
    <source>
        <dbReference type="SAM" id="MobiDB-lite"/>
    </source>
</evidence>
<dbReference type="InterPro" id="IPR022673">
    <property type="entry name" value="Hexokinase_C"/>
</dbReference>
<dbReference type="GO" id="GO:0006006">
    <property type="term" value="P:glucose metabolic process"/>
    <property type="evidence" value="ECO:0007669"/>
    <property type="project" value="TreeGrafter"/>
</dbReference>
<dbReference type="PANTHER" id="PTHR19443">
    <property type="entry name" value="HEXOKINASE"/>
    <property type="match status" value="1"/>
</dbReference>
<dbReference type="GO" id="GO:0005524">
    <property type="term" value="F:ATP binding"/>
    <property type="evidence" value="ECO:0007669"/>
    <property type="project" value="UniProtKB-UniRule"/>
</dbReference>
<dbReference type="EMBL" id="JBCEZU010000045">
    <property type="protein sequence ID" value="KAK9536827.1"/>
    <property type="molecule type" value="Genomic_DNA"/>
</dbReference>
<dbReference type="FunFam" id="3.40.367.20:FF:000001">
    <property type="entry name" value="Hexokinase 1"/>
    <property type="match status" value="1"/>
</dbReference>
<dbReference type="PANTHER" id="PTHR19443:SF84">
    <property type="entry name" value="PHOSPHOTRANSFERASE"/>
    <property type="match status" value="1"/>
</dbReference>
<feature type="region of interest" description="Disordered" evidence="12">
    <location>
        <begin position="480"/>
        <end position="500"/>
    </location>
</feature>
<feature type="region of interest" description="Disordered" evidence="12">
    <location>
        <begin position="1"/>
        <end position="26"/>
    </location>
</feature>
<dbReference type="PROSITE" id="PS51748">
    <property type="entry name" value="HEXOKINASE_2"/>
    <property type="match status" value="1"/>
</dbReference>
<evidence type="ECO:0000256" key="8">
    <source>
        <dbReference type="ARBA" id="ARBA00023152"/>
    </source>
</evidence>
<dbReference type="InterPro" id="IPR019807">
    <property type="entry name" value="Hexokinase_BS"/>
</dbReference>
<dbReference type="PRINTS" id="PR00475">
    <property type="entry name" value="HEXOKINASE"/>
</dbReference>
<keyword evidence="16" id="KW-1185">Reference proteome</keyword>
<dbReference type="Pfam" id="PF03727">
    <property type="entry name" value="Hexokinase_2"/>
    <property type="match status" value="1"/>
</dbReference>
<dbReference type="InterPro" id="IPR022672">
    <property type="entry name" value="Hexokinase_N"/>
</dbReference>
<dbReference type="Pfam" id="PF00349">
    <property type="entry name" value="Hexokinase_1"/>
    <property type="match status" value="1"/>
</dbReference>
<dbReference type="Proteomes" id="UP001488805">
    <property type="component" value="Unassembled WGS sequence"/>
</dbReference>
<comment type="pathway">
    <text evidence="1">Carbohydrate degradation; glycolysis; D-glyceraldehyde 3-phosphate and glycerone phosphate from D-glucose: step 1/4.</text>
</comment>
<comment type="similarity">
    <text evidence="3 11">Belongs to the hexokinase family.</text>
</comment>
<evidence type="ECO:0000256" key="10">
    <source>
        <dbReference type="ARBA" id="ARBA00048160"/>
    </source>
</evidence>
<keyword evidence="7 11" id="KW-0067">ATP-binding</keyword>
<dbReference type="GO" id="GO:0005739">
    <property type="term" value="C:mitochondrion"/>
    <property type="evidence" value="ECO:0007669"/>
    <property type="project" value="TreeGrafter"/>
</dbReference>
<accession>A0AAW1FPV8</accession>
<keyword evidence="6 11" id="KW-0418">Kinase</keyword>
<dbReference type="GO" id="GO:0006096">
    <property type="term" value="P:glycolytic process"/>
    <property type="evidence" value="ECO:0007669"/>
    <property type="project" value="UniProtKB-KW"/>
</dbReference>
<comment type="catalytic activity">
    <reaction evidence="9">
        <text>a D-hexose + ATP = a D-hexose 6-phosphate + ADP + H(+)</text>
        <dbReference type="Rhea" id="RHEA:22740"/>
        <dbReference type="ChEBI" id="CHEBI:4194"/>
        <dbReference type="ChEBI" id="CHEBI:15378"/>
        <dbReference type="ChEBI" id="CHEBI:30616"/>
        <dbReference type="ChEBI" id="CHEBI:229467"/>
        <dbReference type="ChEBI" id="CHEBI:456216"/>
        <dbReference type="EC" id="2.7.1.1"/>
    </reaction>
    <physiologicalReaction direction="left-to-right" evidence="9">
        <dbReference type="Rhea" id="RHEA:22741"/>
    </physiologicalReaction>
</comment>
<evidence type="ECO:0000256" key="11">
    <source>
        <dbReference type="RuleBase" id="RU362007"/>
    </source>
</evidence>
<evidence type="ECO:0000313" key="16">
    <source>
        <dbReference type="Proteomes" id="UP001488805"/>
    </source>
</evidence>
<evidence type="ECO:0000256" key="7">
    <source>
        <dbReference type="ARBA" id="ARBA00022840"/>
    </source>
</evidence>
<comment type="caution">
    <text evidence="15">The sequence shown here is derived from an EMBL/GenBank/DDBJ whole genome shotgun (WGS) entry which is preliminary data.</text>
</comment>
<feature type="compositionally biased region" description="Acidic residues" evidence="12">
    <location>
        <begin position="485"/>
        <end position="500"/>
    </location>
</feature>
<dbReference type="PROSITE" id="PS00378">
    <property type="entry name" value="HEXOKINASE_1"/>
    <property type="match status" value="1"/>
</dbReference>
<proteinExistence type="inferred from homology"/>
<reference evidence="15 16" key="1">
    <citation type="journal article" date="2024" name="Genome Biol. Evol.">
        <title>Chromosome-level genome assembly of the viviparous eelpout Zoarces viviparus.</title>
        <authorList>
            <person name="Fuhrmann N."/>
            <person name="Brasseur M.V."/>
            <person name="Bakowski C.E."/>
            <person name="Podsiadlowski L."/>
            <person name="Prost S."/>
            <person name="Krehenwinkel H."/>
            <person name="Mayer C."/>
        </authorList>
    </citation>
    <scope>NUCLEOTIDE SEQUENCE [LARGE SCALE GENOMIC DNA]</scope>
    <source>
        <strain evidence="15">NO-MEL_2022_Ind0_liver</strain>
    </source>
</reference>
<dbReference type="Gene3D" id="3.40.367.20">
    <property type="match status" value="1"/>
</dbReference>
<sequence>MSSAEKKSKRSGAEMSGDTCTLHTDGIPPDTLSKVQVYLERFHLSLEKLQEVSARLRKDLVRGLGKHSHHRAPVKMLPTFVRATPDGTEKGDFLALDLGGTNFRVLHVRVVEEQQRVLKMDSQICAIPKEMMLGPGEQLFDHIAACLNDFLVSQELKGQTLPLGFTFSFPCEQKEIDKSILIRWTKGFNCSGVEGKDVVKLLKEAIHRRGDYDIGSVAMVNDTVGTMMSCGYRDQSCEIGMIIGTGTNACYMEEMKNVRRVEGEDGRMCINTEWGGFGDDGSLKDIQTEFDVVVDETSINPGVHTFEKMISGMYLGEIVRLLLVRLTEDKLLFKGQTSEALLTPEAFQTKFISEIEEQDDGLENTQNILTKLGLNWDLVDSCVVRLVCDAVSSRSARLCGAALATLANRIRVNRRLDRLKTTVGVDGTVYRKHPTFSEELRATVRLLVPECDITFLVSEDGSGKGAAMVTAVAQRLAHQSRLLEESDGEEEEEEEEEEGQ</sequence>
<feature type="domain" description="Hexokinase N-terminal" evidence="13">
    <location>
        <begin position="35"/>
        <end position="232"/>
    </location>
</feature>
<dbReference type="AlphaFoldDB" id="A0AAW1FPV8"/>
<dbReference type="GO" id="GO:0005536">
    <property type="term" value="F:D-glucose binding"/>
    <property type="evidence" value="ECO:0007669"/>
    <property type="project" value="InterPro"/>
</dbReference>
<feature type="domain" description="Hexokinase C-terminal" evidence="14">
    <location>
        <begin position="238"/>
        <end position="472"/>
    </location>
</feature>
<evidence type="ECO:0000259" key="14">
    <source>
        <dbReference type="Pfam" id="PF03727"/>
    </source>
</evidence>
<comment type="pathway">
    <text evidence="2">Carbohydrate metabolism; hexose metabolism.</text>
</comment>
<dbReference type="GO" id="GO:0008865">
    <property type="term" value="F:fructokinase activity"/>
    <property type="evidence" value="ECO:0007669"/>
    <property type="project" value="TreeGrafter"/>
</dbReference>
<evidence type="ECO:0000256" key="4">
    <source>
        <dbReference type="ARBA" id="ARBA00022679"/>
    </source>
</evidence>
<dbReference type="GO" id="GO:0004340">
    <property type="term" value="F:glucokinase activity"/>
    <property type="evidence" value="ECO:0007669"/>
    <property type="project" value="TreeGrafter"/>
</dbReference>
<name>A0AAW1FPV8_ZOAVI</name>
<dbReference type="SUPFAM" id="SSF53067">
    <property type="entry name" value="Actin-like ATPase domain"/>
    <property type="match status" value="2"/>
</dbReference>
<evidence type="ECO:0000313" key="15">
    <source>
        <dbReference type="EMBL" id="KAK9536827.1"/>
    </source>
</evidence>
<dbReference type="Gene3D" id="3.30.420.40">
    <property type="match status" value="1"/>
</dbReference>
<protein>
    <recommendedName>
        <fullName evidence="11">Phosphotransferase</fullName>
        <ecNumber evidence="11">2.7.1.-</ecNumber>
    </recommendedName>
</protein>
<keyword evidence="4 11" id="KW-0808">Transferase</keyword>
<dbReference type="GO" id="GO:0001678">
    <property type="term" value="P:intracellular glucose homeostasis"/>
    <property type="evidence" value="ECO:0007669"/>
    <property type="project" value="InterPro"/>
</dbReference>
<dbReference type="FunFam" id="3.30.420.40:FF:000095">
    <property type="entry name" value="Phosphotransferase"/>
    <property type="match status" value="1"/>
</dbReference>
<keyword evidence="8 11" id="KW-0324">Glycolysis</keyword>
<evidence type="ECO:0000256" key="1">
    <source>
        <dbReference type="ARBA" id="ARBA00004888"/>
    </source>
</evidence>
<keyword evidence="5 11" id="KW-0547">Nucleotide-binding</keyword>
<dbReference type="GO" id="GO:0005829">
    <property type="term" value="C:cytosol"/>
    <property type="evidence" value="ECO:0007669"/>
    <property type="project" value="TreeGrafter"/>
</dbReference>
<dbReference type="InterPro" id="IPR043129">
    <property type="entry name" value="ATPase_NBD"/>
</dbReference>
<evidence type="ECO:0000259" key="13">
    <source>
        <dbReference type="Pfam" id="PF00349"/>
    </source>
</evidence>